<dbReference type="PANTHER" id="PTHR43772:SF2">
    <property type="entry name" value="PUTATIVE (AFU_ORTHOLOGUE AFUA_2G04480)-RELATED"/>
    <property type="match status" value="1"/>
</dbReference>
<evidence type="ECO:0000256" key="7">
    <source>
        <dbReference type="PIRSR" id="PIRSR606710-2"/>
    </source>
</evidence>
<keyword evidence="3 8" id="KW-0378">Hydrolase</keyword>
<dbReference type="InterPro" id="IPR023296">
    <property type="entry name" value="Glyco_hydro_beta-prop_sf"/>
</dbReference>
<dbReference type="STRING" id="151894.SAMN04488524_2553"/>
<evidence type="ECO:0000256" key="3">
    <source>
        <dbReference type="ARBA" id="ARBA00022801"/>
    </source>
</evidence>
<dbReference type="InterPro" id="IPR006710">
    <property type="entry name" value="Glyco_hydro_43"/>
</dbReference>
<evidence type="ECO:0000256" key="5">
    <source>
        <dbReference type="ARBA" id="ARBA00023295"/>
    </source>
</evidence>
<evidence type="ECO:0000313" key="10">
    <source>
        <dbReference type="Proteomes" id="UP000192756"/>
    </source>
</evidence>
<keyword evidence="2" id="KW-0624">Polysaccharide degradation</keyword>
<gene>
    <name evidence="9" type="ORF">SAMN04488524_2553</name>
</gene>
<comment type="similarity">
    <text evidence="1 8">Belongs to the glycosyl hydrolase 43 family.</text>
</comment>
<dbReference type="Proteomes" id="UP000192756">
    <property type="component" value="Unassembled WGS sequence"/>
</dbReference>
<evidence type="ECO:0000256" key="8">
    <source>
        <dbReference type="RuleBase" id="RU361187"/>
    </source>
</evidence>
<keyword evidence="4" id="KW-0119">Carbohydrate metabolism</keyword>
<keyword evidence="2" id="KW-0858">Xylan degradation</keyword>
<evidence type="ECO:0000256" key="6">
    <source>
        <dbReference type="PIRSR" id="PIRSR606710-1"/>
    </source>
</evidence>
<dbReference type="CDD" id="cd18618">
    <property type="entry name" value="GH43_Xsa43E-like"/>
    <property type="match status" value="1"/>
</dbReference>
<feature type="active site" description="Proton donor" evidence="6">
    <location>
        <position position="195"/>
    </location>
</feature>
<dbReference type="EMBL" id="FWXT01000001">
    <property type="protein sequence ID" value="SMC75093.1"/>
    <property type="molecule type" value="Genomic_DNA"/>
</dbReference>
<feature type="active site" description="Proton acceptor" evidence="6">
    <location>
        <position position="23"/>
    </location>
</feature>
<keyword evidence="5 8" id="KW-0326">Glycosidase</keyword>
<reference evidence="10" key="1">
    <citation type="submission" date="2017-04" db="EMBL/GenBank/DDBJ databases">
        <authorList>
            <person name="Varghese N."/>
            <person name="Submissions S."/>
        </authorList>
    </citation>
    <scope>NUCLEOTIDE SEQUENCE [LARGE SCALE GENOMIC DNA]</scope>
    <source>
        <strain evidence="10">DSM 12126</strain>
    </source>
</reference>
<organism evidence="9 10">
    <name type="scientific">Pedobacter africanus</name>
    <dbReference type="NCBI Taxonomy" id="151894"/>
    <lineage>
        <taxon>Bacteria</taxon>
        <taxon>Pseudomonadati</taxon>
        <taxon>Bacteroidota</taxon>
        <taxon>Sphingobacteriia</taxon>
        <taxon>Sphingobacteriales</taxon>
        <taxon>Sphingobacteriaceae</taxon>
        <taxon>Pedobacter</taxon>
    </lineage>
</organism>
<evidence type="ECO:0000256" key="2">
    <source>
        <dbReference type="ARBA" id="ARBA00022651"/>
    </source>
</evidence>
<dbReference type="GO" id="GO:0004553">
    <property type="term" value="F:hydrolase activity, hydrolyzing O-glycosyl compounds"/>
    <property type="evidence" value="ECO:0007669"/>
    <property type="project" value="InterPro"/>
</dbReference>
<sequence>MRYSHSKIMKFDNPIIKHKFTADPTVLTHEGTVFLYTGHDEPPAGVDDYVMKEWLCFSSGDLLHWQEHPVPLQATDFKWASGDAFASKVIYRNGSFYWYVAVTHQSIQGKAIGVAASENPEGPYVDARQSALISGDMLPYAATDKANLDPTVLIDDDGQAYLFWGNGTCHYARLKNNMVEIDGAIRILDLPGFSEGAHIFKRNGWYYLMYGYGAPEKIAYAMSTHPEGEWSFKGIIADVSFNSETNRPATLDFEGQSYFFYHNGALPGGGSHRRSVCIDLLAYNPDGTIQPIVPSPPFGL</sequence>
<accession>A0A1W2BQA8</accession>
<dbReference type="InterPro" id="IPR052176">
    <property type="entry name" value="Glycosyl_Hydrlase_43_Enz"/>
</dbReference>
<evidence type="ECO:0000256" key="4">
    <source>
        <dbReference type="ARBA" id="ARBA00023277"/>
    </source>
</evidence>
<dbReference type="PANTHER" id="PTHR43772">
    <property type="entry name" value="ENDO-1,4-BETA-XYLANASE"/>
    <property type="match status" value="1"/>
</dbReference>
<keyword evidence="10" id="KW-1185">Reference proteome</keyword>
<feature type="site" description="Important for catalytic activity, responsible for pKa modulation of the active site Glu and correct orientation of both the proton donor and substrate" evidence="7">
    <location>
        <position position="149"/>
    </location>
</feature>
<evidence type="ECO:0000256" key="1">
    <source>
        <dbReference type="ARBA" id="ARBA00009865"/>
    </source>
</evidence>
<proteinExistence type="inferred from homology"/>
<protein>
    <submittedName>
        <fullName evidence="9">Glycosyl hydrolases family 43</fullName>
    </submittedName>
</protein>
<dbReference type="GO" id="GO:0045493">
    <property type="term" value="P:xylan catabolic process"/>
    <property type="evidence" value="ECO:0007669"/>
    <property type="project" value="UniProtKB-KW"/>
</dbReference>
<dbReference type="Gene3D" id="2.115.10.20">
    <property type="entry name" value="Glycosyl hydrolase domain, family 43"/>
    <property type="match status" value="1"/>
</dbReference>
<name>A0A1W2BQA8_9SPHI</name>
<dbReference type="SUPFAM" id="SSF75005">
    <property type="entry name" value="Arabinanase/levansucrase/invertase"/>
    <property type="match status" value="1"/>
</dbReference>
<dbReference type="AlphaFoldDB" id="A0A1W2BQA8"/>
<evidence type="ECO:0000313" key="9">
    <source>
        <dbReference type="EMBL" id="SMC75093.1"/>
    </source>
</evidence>
<dbReference type="Pfam" id="PF04616">
    <property type="entry name" value="Glyco_hydro_43"/>
    <property type="match status" value="1"/>
</dbReference>